<organism evidence="2 3">
    <name type="scientific">Protopolystoma xenopodis</name>
    <dbReference type="NCBI Taxonomy" id="117903"/>
    <lineage>
        <taxon>Eukaryota</taxon>
        <taxon>Metazoa</taxon>
        <taxon>Spiralia</taxon>
        <taxon>Lophotrochozoa</taxon>
        <taxon>Platyhelminthes</taxon>
        <taxon>Monogenea</taxon>
        <taxon>Polyopisthocotylea</taxon>
        <taxon>Polystomatidea</taxon>
        <taxon>Polystomatidae</taxon>
        <taxon>Protopolystoma</taxon>
    </lineage>
</organism>
<proteinExistence type="predicted"/>
<feature type="compositionally biased region" description="Polar residues" evidence="1">
    <location>
        <begin position="129"/>
        <end position="146"/>
    </location>
</feature>
<protein>
    <submittedName>
        <fullName evidence="2">Uncharacterized protein</fullName>
    </submittedName>
</protein>
<comment type="caution">
    <text evidence="2">The sequence shown here is derived from an EMBL/GenBank/DDBJ whole genome shotgun (WGS) entry which is preliminary data.</text>
</comment>
<evidence type="ECO:0000313" key="2">
    <source>
        <dbReference type="EMBL" id="VEL24255.1"/>
    </source>
</evidence>
<feature type="region of interest" description="Disordered" evidence="1">
    <location>
        <begin position="122"/>
        <end position="146"/>
    </location>
</feature>
<dbReference type="EMBL" id="CAAALY010066731">
    <property type="protein sequence ID" value="VEL24255.1"/>
    <property type="molecule type" value="Genomic_DNA"/>
</dbReference>
<dbReference type="AlphaFoldDB" id="A0A448WZL9"/>
<name>A0A448WZL9_9PLAT</name>
<evidence type="ECO:0000256" key="1">
    <source>
        <dbReference type="SAM" id="MobiDB-lite"/>
    </source>
</evidence>
<evidence type="ECO:0000313" key="3">
    <source>
        <dbReference type="Proteomes" id="UP000784294"/>
    </source>
</evidence>
<accession>A0A448WZL9</accession>
<keyword evidence="3" id="KW-1185">Reference proteome</keyword>
<reference evidence="2" key="1">
    <citation type="submission" date="2018-11" db="EMBL/GenBank/DDBJ databases">
        <authorList>
            <consortium name="Pathogen Informatics"/>
        </authorList>
    </citation>
    <scope>NUCLEOTIDE SEQUENCE</scope>
</reference>
<dbReference type="Proteomes" id="UP000784294">
    <property type="component" value="Unassembled WGS sequence"/>
</dbReference>
<sequence>MPGVMPSSFLPKELLSAGFERNFRLLPLNSCLESRGISHSLGASTGHLDPWIRPLRLSSPVRCSKAKSPALSTNTLNSSNLLRNAQRVKRAEHSGVVVLGSTSRWILLPDLDEEEPIVLRATPAGDDASSLSTESVAPSTLEINTN</sequence>
<gene>
    <name evidence="2" type="ORF">PXEA_LOCUS17695</name>
</gene>